<keyword evidence="17" id="KW-1185">Reference proteome</keyword>
<dbReference type="Pfam" id="PF00020">
    <property type="entry name" value="TNFR_c6"/>
    <property type="match status" value="3"/>
</dbReference>
<gene>
    <name evidence="16" type="ORF">ACEWY4_000267</name>
</gene>
<evidence type="ECO:0000256" key="14">
    <source>
        <dbReference type="SAM" id="SignalP"/>
    </source>
</evidence>
<evidence type="ECO:0000256" key="1">
    <source>
        <dbReference type="ARBA" id="ARBA00004479"/>
    </source>
</evidence>
<keyword evidence="7 13" id="KW-1133">Transmembrane helix</keyword>
<feature type="disulfide bond" evidence="12">
    <location>
        <begin position="40"/>
        <end position="53"/>
    </location>
</feature>
<evidence type="ECO:0000256" key="5">
    <source>
        <dbReference type="ARBA" id="ARBA00022729"/>
    </source>
</evidence>
<sequence>MERFLSALIIVAVSLPGSCGICMGLTCSPAEYEVKEEECCPMCSPGYYVYRHCTEHTSTTCAACPTSTYTDTHSGLEACRKCTVCDSSAGLRVKRECSSTSDTLCEPLEGHYCTDPIQDGCRGAVEHTKCKPGQFIKQQGTASSDTVCGDCGNNTYSDGTFTSCRPHTQCQAGFEAVKEGTPSSDTECHTSIIGLVLGISVAAMFLFAVAVIVWYTKKTREEHGRIKKRWARCKWCASAGDPDLIMVRRHEECGIAVSDGVRFCKSYLLPSTLPMIVKLRGDPPSSTSSSQLLGPVWTVCLTCHLMKH</sequence>
<keyword evidence="6" id="KW-0677">Repeat</keyword>
<keyword evidence="5 14" id="KW-0732">Signal</keyword>
<feature type="disulfide bond" evidence="12">
    <location>
        <begin position="64"/>
        <end position="79"/>
    </location>
</feature>
<organism evidence="16 17">
    <name type="scientific">Coilia grayii</name>
    <name type="common">Gray's grenadier anchovy</name>
    <dbReference type="NCBI Taxonomy" id="363190"/>
    <lineage>
        <taxon>Eukaryota</taxon>
        <taxon>Metazoa</taxon>
        <taxon>Chordata</taxon>
        <taxon>Craniata</taxon>
        <taxon>Vertebrata</taxon>
        <taxon>Euteleostomi</taxon>
        <taxon>Actinopterygii</taxon>
        <taxon>Neopterygii</taxon>
        <taxon>Teleostei</taxon>
        <taxon>Clupei</taxon>
        <taxon>Clupeiformes</taxon>
        <taxon>Clupeoidei</taxon>
        <taxon>Engraulidae</taxon>
        <taxon>Coilinae</taxon>
        <taxon>Coilia</taxon>
    </lineage>
</organism>
<evidence type="ECO:0000256" key="4">
    <source>
        <dbReference type="ARBA" id="ARBA00022692"/>
    </source>
</evidence>
<evidence type="ECO:0000256" key="8">
    <source>
        <dbReference type="ARBA" id="ARBA00023136"/>
    </source>
</evidence>
<evidence type="ECO:0000313" key="16">
    <source>
        <dbReference type="EMBL" id="KAL2103399.1"/>
    </source>
</evidence>
<feature type="repeat" description="TNFR-Cys" evidence="12">
    <location>
        <begin position="26"/>
        <end position="61"/>
    </location>
</feature>
<evidence type="ECO:0000256" key="3">
    <source>
        <dbReference type="ARBA" id="ARBA00022581"/>
    </source>
</evidence>
<dbReference type="FunFam" id="2.10.50.10:FF:000007">
    <property type="entry name" value="TNF receptor superfamily member 14"/>
    <property type="match status" value="1"/>
</dbReference>
<keyword evidence="3" id="KW-0945">Host-virus interaction</keyword>
<dbReference type="PANTHER" id="PTHR46838:SF1">
    <property type="entry name" value="TUMOR NECROSIS FACTOR RECEPTOR SUPERFAMILY MEMBER 14"/>
    <property type="match status" value="1"/>
</dbReference>
<keyword evidence="8 13" id="KW-0472">Membrane</keyword>
<evidence type="ECO:0000259" key="15">
    <source>
        <dbReference type="PROSITE" id="PS50050"/>
    </source>
</evidence>
<accession>A0ABD1KW61</accession>
<dbReference type="SMART" id="SM00208">
    <property type="entry name" value="TNFR"/>
    <property type="match status" value="4"/>
</dbReference>
<dbReference type="EMBL" id="JBHFQA010000001">
    <property type="protein sequence ID" value="KAL2103399.1"/>
    <property type="molecule type" value="Genomic_DNA"/>
</dbReference>
<evidence type="ECO:0000256" key="6">
    <source>
        <dbReference type="ARBA" id="ARBA00022737"/>
    </source>
</evidence>
<dbReference type="FunFam" id="2.10.50.10:FF:000009">
    <property type="entry name" value="Tumor necrosis factor receptor superfamily member 14"/>
    <property type="match status" value="1"/>
</dbReference>
<evidence type="ECO:0000256" key="13">
    <source>
        <dbReference type="SAM" id="Phobius"/>
    </source>
</evidence>
<feature type="signal peptide" evidence="14">
    <location>
        <begin position="1"/>
        <end position="20"/>
    </location>
</feature>
<dbReference type="AlphaFoldDB" id="A0ABD1KW61"/>
<keyword evidence="2" id="KW-0597">Phosphoprotein</keyword>
<evidence type="ECO:0000256" key="9">
    <source>
        <dbReference type="ARBA" id="ARBA00023157"/>
    </source>
</evidence>
<dbReference type="SUPFAM" id="SSF57586">
    <property type="entry name" value="TNF receptor-like"/>
    <property type="match status" value="3"/>
</dbReference>
<comment type="caution">
    <text evidence="16">The sequence shown here is derived from an EMBL/GenBank/DDBJ whole genome shotgun (WGS) entry which is preliminary data.</text>
</comment>
<evidence type="ECO:0000256" key="11">
    <source>
        <dbReference type="ARBA" id="ARBA00023180"/>
    </source>
</evidence>
<feature type="disulfide bond" evidence="12">
    <location>
        <begin position="43"/>
        <end position="61"/>
    </location>
</feature>
<dbReference type="Proteomes" id="UP001591681">
    <property type="component" value="Unassembled WGS sequence"/>
</dbReference>
<evidence type="ECO:0000313" key="17">
    <source>
        <dbReference type="Proteomes" id="UP001591681"/>
    </source>
</evidence>
<evidence type="ECO:0000256" key="2">
    <source>
        <dbReference type="ARBA" id="ARBA00022553"/>
    </source>
</evidence>
<feature type="domain" description="TNFR-Cys" evidence="15">
    <location>
        <begin position="26"/>
        <end position="61"/>
    </location>
</feature>
<name>A0ABD1KW61_9TELE</name>
<feature type="transmembrane region" description="Helical" evidence="13">
    <location>
        <begin position="192"/>
        <end position="215"/>
    </location>
</feature>
<feature type="chain" id="PRO_5044830385" description="TNFR-Cys domain-containing protein" evidence="14">
    <location>
        <begin position="21"/>
        <end position="308"/>
    </location>
</feature>
<reference evidence="16 17" key="1">
    <citation type="submission" date="2024-09" db="EMBL/GenBank/DDBJ databases">
        <title>A chromosome-level genome assembly of Gray's grenadier anchovy, Coilia grayii.</title>
        <authorList>
            <person name="Fu Z."/>
        </authorList>
    </citation>
    <scope>NUCLEOTIDE SEQUENCE [LARGE SCALE GENOMIC DNA]</scope>
    <source>
        <strain evidence="16">G4</strain>
        <tissue evidence="16">Muscle</tissue>
    </source>
</reference>
<dbReference type="PANTHER" id="PTHR46838">
    <property type="entry name" value="TUMOR NECROSIS FACTOR RECEPTOR SUPERFAMILY MEMBER 14"/>
    <property type="match status" value="1"/>
</dbReference>
<feature type="repeat" description="TNFR-Cys" evidence="12">
    <location>
        <begin position="63"/>
        <end position="105"/>
    </location>
</feature>
<dbReference type="PROSITE" id="PS00652">
    <property type="entry name" value="TNFR_NGFR_1"/>
    <property type="match status" value="2"/>
</dbReference>
<keyword evidence="9 12" id="KW-1015">Disulfide bond</keyword>
<proteinExistence type="predicted"/>
<feature type="domain" description="TNFR-Cys" evidence="15">
    <location>
        <begin position="63"/>
        <end position="105"/>
    </location>
</feature>
<dbReference type="GO" id="GO:0005886">
    <property type="term" value="C:plasma membrane"/>
    <property type="evidence" value="ECO:0007669"/>
    <property type="project" value="UniProtKB-ARBA"/>
</dbReference>
<dbReference type="Gene3D" id="2.10.50.10">
    <property type="entry name" value="Tumor Necrosis Factor Receptor, subunit A, domain 2"/>
    <property type="match status" value="4"/>
</dbReference>
<dbReference type="FunFam" id="2.10.50.10:FF:000065">
    <property type="entry name" value="TNF receptor superfamily member 14"/>
    <property type="match status" value="1"/>
</dbReference>
<keyword evidence="10" id="KW-0675">Receptor</keyword>
<dbReference type="CDD" id="cd13405">
    <property type="entry name" value="TNFRSF14_teleost"/>
    <property type="match status" value="1"/>
</dbReference>
<dbReference type="PRINTS" id="PR01680">
    <property type="entry name" value="TNFACTORR6"/>
</dbReference>
<evidence type="ECO:0000256" key="10">
    <source>
        <dbReference type="ARBA" id="ARBA00023170"/>
    </source>
</evidence>
<dbReference type="InterPro" id="IPR008063">
    <property type="entry name" value="Fas_rcpt"/>
</dbReference>
<keyword evidence="11" id="KW-0325">Glycoprotein</keyword>
<protein>
    <recommendedName>
        <fullName evidence="15">TNFR-Cys domain-containing protein</fullName>
    </recommendedName>
</protein>
<keyword evidence="4 13" id="KW-0812">Transmembrane</keyword>
<dbReference type="PROSITE" id="PS50050">
    <property type="entry name" value="TNFR_NGFR_2"/>
    <property type="match status" value="2"/>
</dbReference>
<comment type="subcellular location">
    <subcellularLocation>
        <location evidence="1">Membrane</location>
        <topology evidence="1">Single-pass type I membrane protein</topology>
    </subcellularLocation>
</comment>
<dbReference type="InterPro" id="IPR001368">
    <property type="entry name" value="TNFR/NGFR_Cys_rich_reg"/>
</dbReference>
<comment type="caution">
    <text evidence="12">Lacks conserved residue(s) required for the propagation of feature annotation.</text>
</comment>
<evidence type="ECO:0000256" key="12">
    <source>
        <dbReference type="PROSITE-ProRule" id="PRU00206"/>
    </source>
</evidence>
<evidence type="ECO:0000256" key="7">
    <source>
        <dbReference type="ARBA" id="ARBA00022989"/>
    </source>
</evidence>